<dbReference type="GO" id="GO:0046872">
    <property type="term" value="F:metal ion binding"/>
    <property type="evidence" value="ECO:0007669"/>
    <property type="project" value="InterPro"/>
</dbReference>
<dbReference type="AlphaFoldDB" id="A0A166VYH5"/>
<keyword evidence="6" id="KW-0249">Electron transport</keyword>
<evidence type="ECO:0000256" key="8">
    <source>
        <dbReference type="ARBA" id="ARBA00023136"/>
    </source>
</evidence>
<feature type="domain" description="Peptidase M16 N-terminal" evidence="11">
    <location>
        <begin position="33"/>
        <end position="170"/>
    </location>
</feature>
<dbReference type="InterPro" id="IPR011765">
    <property type="entry name" value="Pept_M16_N"/>
</dbReference>
<dbReference type="Pfam" id="PF00675">
    <property type="entry name" value="Peptidase_M16"/>
    <property type="match status" value="1"/>
</dbReference>
<sequence>MLAARASTRNASRIVRNFATVVESAGVKVAALDHGQPTAAVTFLVKAGSRFENKPGVAHALKNFAFKSTSSRSALGAIRESELYGGVLSASLTREHLALTAEFLRGDEPFFVDLLSSFITSAKFTRHELEEYVIPVIESESTAASANPGTKAIELAHALAFRSGLGSPLFASQHSFVTTEDIKAFASSAFNKGNIAVLGTGIDQAVLSKLVEKAFASASAGPAPTSSASTYFGGETRVESHGGPQTVFIGYGVAGPSDPAIAALSAYLSPEPSLKWSKGLSPLAGIPEGTSIQSVYLPYSDATLFGLLVQGTTAAGVKEAGKLAVQALKAAGSAKAEDVKKAVAKAKFAAASAVDGREGIVNVFGPKVFAGSETSLESALSSLDKVDGSAFSKAASTLLKGKPTYVVVGDVQTLPYSDELGL</sequence>
<dbReference type="Proteomes" id="UP000076532">
    <property type="component" value="Unassembled WGS sequence"/>
</dbReference>
<accession>A0A166VYH5</accession>
<comment type="similarity">
    <text evidence="9">Belongs to the peptidase M16 family. UQCRC2/QCR2 subfamily.</text>
</comment>
<dbReference type="InterPro" id="IPR011249">
    <property type="entry name" value="Metalloenz_LuxS/M16"/>
</dbReference>
<feature type="non-terminal residue" evidence="12">
    <location>
        <position position="422"/>
    </location>
</feature>
<dbReference type="GO" id="GO:0005743">
    <property type="term" value="C:mitochondrial inner membrane"/>
    <property type="evidence" value="ECO:0007669"/>
    <property type="project" value="UniProtKB-SubCell"/>
</dbReference>
<dbReference type="SUPFAM" id="SSF63411">
    <property type="entry name" value="LuxS/MPP-like metallohydrolase"/>
    <property type="match status" value="2"/>
</dbReference>
<keyword evidence="7" id="KW-0496">Mitochondrion</keyword>
<gene>
    <name evidence="12" type="ORF">FIBSPDRAFT_773712</name>
</gene>
<evidence type="ECO:0000256" key="2">
    <source>
        <dbReference type="ARBA" id="ARBA00022448"/>
    </source>
</evidence>
<dbReference type="PANTHER" id="PTHR11851">
    <property type="entry name" value="METALLOPROTEASE"/>
    <property type="match status" value="1"/>
</dbReference>
<evidence type="ECO:0000313" key="13">
    <source>
        <dbReference type="Proteomes" id="UP000076532"/>
    </source>
</evidence>
<dbReference type="FunFam" id="3.30.830.10:FF:000021">
    <property type="entry name" value="Cytochrome b-c1 complex subunit 2"/>
    <property type="match status" value="1"/>
</dbReference>
<evidence type="ECO:0000256" key="4">
    <source>
        <dbReference type="ARBA" id="ARBA00022792"/>
    </source>
</evidence>
<evidence type="ECO:0000313" key="12">
    <source>
        <dbReference type="EMBL" id="KZP33191.1"/>
    </source>
</evidence>
<evidence type="ECO:0000256" key="7">
    <source>
        <dbReference type="ARBA" id="ARBA00023128"/>
    </source>
</evidence>
<comment type="subcellular location">
    <subcellularLocation>
        <location evidence="1">Mitochondrion inner membrane</location>
        <topology evidence="1">Peripheral membrane protein</topology>
        <orientation evidence="1">Matrix side</orientation>
    </subcellularLocation>
</comment>
<evidence type="ECO:0000256" key="6">
    <source>
        <dbReference type="ARBA" id="ARBA00022982"/>
    </source>
</evidence>
<evidence type="ECO:0000256" key="9">
    <source>
        <dbReference type="ARBA" id="ARBA00038146"/>
    </source>
</evidence>
<keyword evidence="8" id="KW-0472">Membrane</keyword>
<evidence type="ECO:0000256" key="1">
    <source>
        <dbReference type="ARBA" id="ARBA00004443"/>
    </source>
</evidence>
<organism evidence="12 13">
    <name type="scientific">Athelia psychrophila</name>
    <dbReference type="NCBI Taxonomy" id="1759441"/>
    <lineage>
        <taxon>Eukaryota</taxon>
        <taxon>Fungi</taxon>
        <taxon>Dikarya</taxon>
        <taxon>Basidiomycota</taxon>
        <taxon>Agaricomycotina</taxon>
        <taxon>Agaricomycetes</taxon>
        <taxon>Agaricomycetidae</taxon>
        <taxon>Atheliales</taxon>
        <taxon>Atheliaceae</taxon>
        <taxon>Athelia</taxon>
    </lineage>
</organism>
<dbReference type="PANTHER" id="PTHR11851:SF209">
    <property type="entry name" value="CYTOCHROME B-C1 COMPLEX SUBUNIT 2, MITOCHONDRIAL"/>
    <property type="match status" value="1"/>
</dbReference>
<keyword evidence="5" id="KW-0809">Transit peptide</keyword>
<keyword evidence="3" id="KW-0679">Respiratory chain</keyword>
<dbReference type="InterPro" id="IPR050361">
    <property type="entry name" value="MPP/UQCRC_Complex"/>
</dbReference>
<reference evidence="12 13" key="1">
    <citation type="journal article" date="2016" name="Mol. Biol. Evol.">
        <title>Comparative Genomics of Early-Diverging Mushroom-Forming Fungi Provides Insights into the Origins of Lignocellulose Decay Capabilities.</title>
        <authorList>
            <person name="Nagy L.G."/>
            <person name="Riley R."/>
            <person name="Tritt A."/>
            <person name="Adam C."/>
            <person name="Daum C."/>
            <person name="Floudas D."/>
            <person name="Sun H."/>
            <person name="Yadav J.S."/>
            <person name="Pangilinan J."/>
            <person name="Larsson K.H."/>
            <person name="Matsuura K."/>
            <person name="Barry K."/>
            <person name="Labutti K."/>
            <person name="Kuo R."/>
            <person name="Ohm R.A."/>
            <person name="Bhattacharya S.S."/>
            <person name="Shirouzu T."/>
            <person name="Yoshinaga Y."/>
            <person name="Martin F.M."/>
            <person name="Grigoriev I.V."/>
            <person name="Hibbett D.S."/>
        </authorList>
    </citation>
    <scope>NUCLEOTIDE SEQUENCE [LARGE SCALE GENOMIC DNA]</scope>
    <source>
        <strain evidence="12 13">CBS 109695</strain>
    </source>
</reference>
<keyword evidence="13" id="KW-1185">Reference proteome</keyword>
<protein>
    <recommendedName>
        <fullName evidence="10">Cytochrome b-c1 complex subunit 2, mitochondrial</fullName>
    </recommendedName>
</protein>
<evidence type="ECO:0000256" key="10">
    <source>
        <dbReference type="ARBA" id="ARBA00040751"/>
    </source>
</evidence>
<dbReference type="Gene3D" id="3.30.830.10">
    <property type="entry name" value="Metalloenzyme, LuxS/M16 peptidase-like"/>
    <property type="match status" value="2"/>
</dbReference>
<keyword evidence="4" id="KW-0999">Mitochondrion inner membrane</keyword>
<evidence type="ECO:0000259" key="11">
    <source>
        <dbReference type="Pfam" id="PF00675"/>
    </source>
</evidence>
<name>A0A166VYH5_9AGAM</name>
<evidence type="ECO:0000256" key="3">
    <source>
        <dbReference type="ARBA" id="ARBA00022660"/>
    </source>
</evidence>
<dbReference type="STRING" id="436010.A0A166VYH5"/>
<dbReference type="EMBL" id="KV417483">
    <property type="protein sequence ID" value="KZP33191.1"/>
    <property type="molecule type" value="Genomic_DNA"/>
</dbReference>
<evidence type="ECO:0000256" key="5">
    <source>
        <dbReference type="ARBA" id="ARBA00022946"/>
    </source>
</evidence>
<dbReference type="OrthoDB" id="6369905at2759"/>
<proteinExistence type="inferred from homology"/>
<keyword evidence="2" id="KW-0813">Transport</keyword>